<dbReference type="EMBL" id="CP092109">
    <property type="protein sequence ID" value="UWZ81487.1"/>
    <property type="molecule type" value="Genomic_DNA"/>
</dbReference>
<dbReference type="RefSeq" id="WP_260749862.1">
    <property type="nucleotide sequence ID" value="NZ_CP092109.1"/>
</dbReference>
<dbReference type="InterPro" id="IPR011335">
    <property type="entry name" value="Restrct_endonuc-II-like"/>
</dbReference>
<evidence type="ECO:0000313" key="1">
    <source>
        <dbReference type="EMBL" id="UWZ81487.1"/>
    </source>
</evidence>
<evidence type="ECO:0000313" key="2">
    <source>
        <dbReference type="Proteomes" id="UP001060414"/>
    </source>
</evidence>
<keyword evidence="2" id="KW-1185">Reference proteome</keyword>
<accession>A0ABY5ZU51</accession>
<proteinExistence type="predicted"/>
<evidence type="ECO:0008006" key="3">
    <source>
        <dbReference type="Google" id="ProtNLM"/>
    </source>
</evidence>
<organism evidence="1 2">
    <name type="scientific">Geoalkalibacter halelectricus</name>
    <dbReference type="NCBI Taxonomy" id="2847045"/>
    <lineage>
        <taxon>Bacteria</taxon>
        <taxon>Pseudomonadati</taxon>
        <taxon>Thermodesulfobacteriota</taxon>
        <taxon>Desulfuromonadia</taxon>
        <taxon>Desulfuromonadales</taxon>
        <taxon>Geoalkalibacteraceae</taxon>
        <taxon>Geoalkalibacter</taxon>
    </lineage>
</organism>
<gene>
    <name evidence="1" type="ORF">L9S41_08845</name>
</gene>
<dbReference type="SUPFAM" id="SSF52980">
    <property type="entry name" value="Restriction endonuclease-like"/>
    <property type="match status" value="1"/>
</dbReference>
<dbReference type="Proteomes" id="UP001060414">
    <property type="component" value="Chromosome"/>
</dbReference>
<reference evidence="1" key="1">
    <citation type="journal article" date="2022" name="Environ. Microbiol.">
        <title>Geoalkalibacter halelectricus SAP #1 sp. nov. possessing extracellular electron transfer and mineral#reducing capabilities from a haloalkaline environment.</title>
        <authorList>
            <person name="Yadav S."/>
            <person name="Singh R."/>
            <person name="Sundharam S.S."/>
            <person name="Chaudhary S."/>
            <person name="Krishnamurthi S."/>
            <person name="Patil S.A."/>
        </authorList>
    </citation>
    <scope>NUCLEOTIDE SEQUENCE</scope>
    <source>
        <strain evidence="1">SAP-1</strain>
    </source>
</reference>
<name>A0ABY5ZU51_9BACT</name>
<protein>
    <recommendedName>
        <fullName evidence="3">NERD domain-containing protein</fullName>
    </recommendedName>
</protein>
<sequence length="745" mass="86131">MEMTEKIKGAKTPKQKIKLIGELFDVDFDLAVRMTFSGAKKHKISPFFKDRKFLKEFWQSDLPSMYGWQIVSLTPNAPDYWGAYFRQEKVCETFVATGFENAPELMLKSLRCYGGFLRDCHWESYRPFLKALDNEQSRELLAGSEFFRDLQAKMDASLKKFTWEIKEASIAEILCAFVLLSEQVYFATSTEAAFMAKRLTLLSLLEDLLNEKYKGDKENSRKWPDQKQIHKELFLQIKALHNGQEPELFPLFREFDQRAQAKYLLQMFQWHDWVVDFSKEIPVVRPRGNAWRVAWEQTESKYRIFHDYYSGFNLEDLKSSENLAADSPNEISRDVVRRIYFGTRFLGDELGIADKISIKDAQIDLMAALVILNRFSGCYEAQYQHAMAEQKRAGVDFANAIMNALPRAPLEIRNIQQISEINRRNQIELSLEDTKLIFELGSANLDQFPTRIDGQAFLKTPAGYLLLMRYFHSDIKTVLFNAIVRQSWQGNKEYSDFQENKIAEIFRIGGWRAIDSQKLKNKEGLLSEIDVIAYKDGVLFLIEAKLTYLRSSIKEIHNHLPQLEKAGIQLERAIVALKDNYPIVCDWLEISDTFDRLRIVSLIVSSSFEYDHKFFNGFRKVSLFELQLLLQGTTPILKAWLKMKEIASEALSPELYDRVVTGHASDEDWNALRELMSKLSMEEDLDKIMNRDNMKDVLREASAEDVADAIQSGAVWRHLIPEPVLGPDKLEPLTIDGAVIANYAV</sequence>